<name>A0ABD2KTZ6_9BILA</name>
<dbReference type="InterPro" id="IPR011705">
    <property type="entry name" value="BACK"/>
</dbReference>
<reference evidence="3 4" key="1">
    <citation type="submission" date="2024-10" db="EMBL/GenBank/DDBJ databases">
        <authorList>
            <person name="Kim D."/>
        </authorList>
    </citation>
    <scope>NUCLEOTIDE SEQUENCE [LARGE SCALE GENOMIC DNA]</scope>
    <source>
        <strain evidence="3">BH-2024</strain>
    </source>
</reference>
<feature type="domain" description="BTB" evidence="2">
    <location>
        <begin position="50"/>
        <end position="155"/>
    </location>
</feature>
<gene>
    <name evidence="3" type="ORF">niasHT_012166</name>
</gene>
<feature type="region of interest" description="Disordered" evidence="1">
    <location>
        <begin position="15"/>
        <end position="34"/>
    </location>
</feature>
<dbReference type="PANTHER" id="PTHR45774:SF3">
    <property type="entry name" value="BTB (POZ) DOMAIN-CONTAINING 2B-RELATED"/>
    <property type="match status" value="1"/>
</dbReference>
<organism evidence="3 4">
    <name type="scientific">Heterodera trifolii</name>
    <dbReference type="NCBI Taxonomy" id="157864"/>
    <lineage>
        <taxon>Eukaryota</taxon>
        <taxon>Metazoa</taxon>
        <taxon>Ecdysozoa</taxon>
        <taxon>Nematoda</taxon>
        <taxon>Chromadorea</taxon>
        <taxon>Rhabditida</taxon>
        <taxon>Tylenchina</taxon>
        <taxon>Tylenchomorpha</taxon>
        <taxon>Tylenchoidea</taxon>
        <taxon>Heteroderidae</taxon>
        <taxon>Heteroderinae</taxon>
        <taxon>Heterodera</taxon>
    </lineage>
</organism>
<dbReference type="CDD" id="cd18186">
    <property type="entry name" value="BTB_POZ_ZBTB_KLHL-like"/>
    <property type="match status" value="1"/>
</dbReference>
<dbReference type="InterPro" id="IPR011333">
    <property type="entry name" value="SKP1/BTB/POZ_sf"/>
</dbReference>
<dbReference type="PROSITE" id="PS50097">
    <property type="entry name" value="BTB"/>
    <property type="match status" value="1"/>
</dbReference>
<keyword evidence="4" id="KW-1185">Reference proteome</keyword>
<evidence type="ECO:0000313" key="3">
    <source>
        <dbReference type="EMBL" id="KAL3106427.1"/>
    </source>
</evidence>
<dbReference type="Proteomes" id="UP001620626">
    <property type="component" value="Unassembled WGS sequence"/>
</dbReference>
<evidence type="ECO:0000256" key="1">
    <source>
        <dbReference type="SAM" id="MobiDB-lite"/>
    </source>
</evidence>
<dbReference type="SUPFAM" id="SSF54695">
    <property type="entry name" value="POZ domain"/>
    <property type="match status" value="1"/>
</dbReference>
<dbReference type="AlphaFoldDB" id="A0ABD2KTZ6"/>
<proteinExistence type="predicted"/>
<dbReference type="SMART" id="SM00875">
    <property type="entry name" value="BACK"/>
    <property type="match status" value="1"/>
</dbReference>
<dbReference type="PANTHER" id="PTHR45774">
    <property type="entry name" value="BTB/POZ DOMAIN-CONTAINING"/>
    <property type="match status" value="1"/>
</dbReference>
<dbReference type="Pfam" id="PF07707">
    <property type="entry name" value="BACK"/>
    <property type="match status" value="1"/>
</dbReference>
<feature type="compositionally biased region" description="Polar residues" evidence="1">
    <location>
        <begin position="15"/>
        <end position="33"/>
    </location>
</feature>
<dbReference type="SMART" id="SM00225">
    <property type="entry name" value="BTB"/>
    <property type="match status" value="1"/>
</dbReference>
<evidence type="ECO:0000259" key="2">
    <source>
        <dbReference type="PROSITE" id="PS50097"/>
    </source>
</evidence>
<dbReference type="Gene3D" id="3.30.710.10">
    <property type="entry name" value="Potassium Channel Kv1.1, Chain A"/>
    <property type="match status" value="1"/>
</dbReference>
<evidence type="ECO:0000313" key="4">
    <source>
        <dbReference type="Proteomes" id="UP001620626"/>
    </source>
</evidence>
<accession>A0ABD2KTZ6</accession>
<comment type="caution">
    <text evidence="3">The sequence shown here is derived from an EMBL/GenBank/DDBJ whole genome shotgun (WGS) entry which is preliminary data.</text>
</comment>
<dbReference type="Pfam" id="PF00651">
    <property type="entry name" value="BTB"/>
    <property type="match status" value="1"/>
</dbReference>
<dbReference type="EMBL" id="JBICBT010000650">
    <property type="protein sequence ID" value="KAL3106427.1"/>
    <property type="molecule type" value="Genomic_DNA"/>
</dbReference>
<dbReference type="InterPro" id="IPR000210">
    <property type="entry name" value="BTB/POZ_dom"/>
</dbReference>
<sequence>MLFIWATPINDNQGISSSTAAGNHQTHVPTPKSNKLKDRIEELLISGKGADGYFLIKEEEHEKQARFKHKKQLFRVHKSILSAASTVFKTVFNGDQTKTPLTAGSGKPLTIVSKIVPGGACRHDNNNPIVVTDVNIFAFNTLLRYIYTDDLDELELPNLFSVFYAAKKYKVLGLYLRCFDQMDKRAIKIFRSFNFLSINQELLCDLLERDQLVINEIEIWNAALRWADNQCHKNGKEITGANRREMLGPALFKIRFPTISHEDFSRIIVPSAVLIEDELINAYKYYSLPRENVPIFPTKFRALSSCKLILEIKNFSEFEKSTKSYDHHISHPFFPQGLELVIRANIMESFDEFVKTYVYYLGFFLKTDQSTGSTGKE</sequence>
<dbReference type="Gene3D" id="1.25.40.420">
    <property type="match status" value="1"/>
</dbReference>
<protein>
    <recommendedName>
        <fullName evidence="2">BTB domain-containing protein</fullName>
    </recommendedName>
</protein>